<gene>
    <name evidence="3" type="ORF">APUU_21991S</name>
</gene>
<protein>
    <submittedName>
        <fullName evidence="3">Uncharacterized protein</fullName>
    </submittedName>
</protein>
<dbReference type="EMBL" id="AP024444">
    <property type="protein sequence ID" value="BCS21559.1"/>
    <property type="molecule type" value="Genomic_DNA"/>
</dbReference>
<evidence type="ECO:0000256" key="2">
    <source>
        <dbReference type="SAM" id="Phobius"/>
    </source>
</evidence>
<dbReference type="RefSeq" id="XP_041553753.1">
    <property type="nucleotide sequence ID" value="XM_041700804.1"/>
</dbReference>
<dbReference type="Proteomes" id="UP000654913">
    <property type="component" value="Chromosome 2"/>
</dbReference>
<reference evidence="3" key="1">
    <citation type="submission" date="2021-01" db="EMBL/GenBank/DDBJ databases">
        <authorList>
            <consortium name="Aspergillus puulaauensis MK2 genome sequencing consortium"/>
            <person name="Kazuki M."/>
            <person name="Futagami T."/>
        </authorList>
    </citation>
    <scope>NUCLEOTIDE SEQUENCE</scope>
    <source>
        <strain evidence="3">MK2</strain>
    </source>
</reference>
<dbReference type="OrthoDB" id="5421765at2759"/>
<feature type="compositionally biased region" description="Polar residues" evidence="1">
    <location>
        <begin position="339"/>
        <end position="350"/>
    </location>
</feature>
<dbReference type="GeneID" id="64971564"/>
<feature type="compositionally biased region" description="Low complexity" evidence="1">
    <location>
        <begin position="71"/>
        <end position="85"/>
    </location>
</feature>
<evidence type="ECO:0000313" key="3">
    <source>
        <dbReference type="EMBL" id="BCS21559.1"/>
    </source>
</evidence>
<proteinExistence type="predicted"/>
<accession>A0A7R7XHW4</accession>
<keyword evidence="4" id="KW-1185">Reference proteome</keyword>
<evidence type="ECO:0000256" key="1">
    <source>
        <dbReference type="SAM" id="MobiDB-lite"/>
    </source>
</evidence>
<dbReference type="KEGG" id="apuu:APUU_21991S"/>
<sequence>MASDWSTTTSDPILNVDENGRTVTTTVLVVSPPNGETAWSTWYIGPSATYESYTTWVDGKSTTEGSIISKQQQTTEQEQTTTEQTAVKPTPTSTGSTNDPSASSNSSTAETPDRQSSQPSGGISDGALAGAIVGSIVGTALVTLLLAFLFFRRRQSKPAKEVDDGAYAGAAARHRKSKSGSAFPLADIIPQPEPADDDTVRRRILTLVDQAGLHIDNYYVPGSMPAHLSAEQSARLAVYSSTELPAPIETLLAQREVRRQTLKYALVRTILRAIIPGGNGTGELLPRAFADMPVVEGRSGSSAAVFNWRMLTAHLHSQASNNTTPTTTTTNSNSNRNSKIQPSTTITEDSPIQATESLAGQFTAAFNPYSFPSFTPEERISHLETLACSAADLGVWLFSQPCAFEFDWKTPGTSAGGISVVPRVLKVADEKGAPLVTPQVLVEGERVAYTARI</sequence>
<keyword evidence="2" id="KW-0812">Transmembrane</keyword>
<dbReference type="AlphaFoldDB" id="A0A7R7XHW4"/>
<keyword evidence="2" id="KW-1133">Transmembrane helix</keyword>
<name>A0A7R7XHW4_9EURO</name>
<feature type="region of interest" description="Disordered" evidence="1">
    <location>
        <begin position="317"/>
        <end position="350"/>
    </location>
</feature>
<evidence type="ECO:0000313" key="4">
    <source>
        <dbReference type="Proteomes" id="UP000654913"/>
    </source>
</evidence>
<feature type="transmembrane region" description="Helical" evidence="2">
    <location>
        <begin position="127"/>
        <end position="151"/>
    </location>
</feature>
<feature type="compositionally biased region" description="Low complexity" evidence="1">
    <location>
        <begin position="320"/>
        <end position="338"/>
    </location>
</feature>
<feature type="compositionally biased region" description="Low complexity" evidence="1">
    <location>
        <begin position="96"/>
        <end position="109"/>
    </location>
</feature>
<feature type="region of interest" description="Disordered" evidence="1">
    <location>
        <begin position="67"/>
        <end position="122"/>
    </location>
</feature>
<organism evidence="3 4">
    <name type="scientific">Aspergillus puulaauensis</name>
    <dbReference type="NCBI Taxonomy" id="1220207"/>
    <lineage>
        <taxon>Eukaryota</taxon>
        <taxon>Fungi</taxon>
        <taxon>Dikarya</taxon>
        <taxon>Ascomycota</taxon>
        <taxon>Pezizomycotina</taxon>
        <taxon>Eurotiomycetes</taxon>
        <taxon>Eurotiomycetidae</taxon>
        <taxon>Eurotiales</taxon>
        <taxon>Aspergillaceae</taxon>
        <taxon>Aspergillus</taxon>
    </lineage>
</organism>
<keyword evidence="2" id="KW-0472">Membrane</keyword>
<reference evidence="3" key="2">
    <citation type="submission" date="2021-02" db="EMBL/GenBank/DDBJ databases">
        <title>Aspergillus puulaauensis MK2 genome sequence.</title>
        <authorList>
            <person name="Futagami T."/>
            <person name="Mori K."/>
            <person name="Kadooka C."/>
            <person name="Tanaka T."/>
        </authorList>
    </citation>
    <scope>NUCLEOTIDE SEQUENCE</scope>
    <source>
        <strain evidence="3">MK2</strain>
    </source>
</reference>